<dbReference type="Pfam" id="PF21088">
    <property type="entry name" value="MS_channel_1st"/>
    <property type="match status" value="1"/>
</dbReference>
<evidence type="ECO:0000256" key="1">
    <source>
        <dbReference type="ARBA" id="ARBA00004651"/>
    </source>
</evidence>
<name>A0ABR9RRJ6_9ACTN</name>
<keyword evidence="4 7" id="KW-0812">Transmembrane</keyword>
<dbReference type="SUPFAM" id="SSF82689">
    <property type="entry name" value="Mechanosensitive channel protein MscS (YggB), C-terminal domain"/>
    <property type="match status" value="1"/>
</dbReference>
<evidence type="ECO:0000256" key="4">
    <source>
        <dbReference type="ARBA" id="ARBA00022692"/>
    </source>
</evidence>
<dbReference type="SUPFAM" id="SSF50182">
    <property type="entry name" value="Sm-like ribonucleoproteins"/>
    <property type="match status" value="1"/>
</dbReference>
<dbReference type="Pfam" id="PF00924">
    <property type="entry name" value="MS_channel_2nd"/>
    <property type="match status" value="1"/>
</dbReference>
<comment type="caution">
    <text evidence="11">The sequence shown here is derived from an EMBL/GenBank/DDBJ whole genome shotgun (WGS) entry which is preliminary data.</text>
</comment>
<evidence type="ECO:0000256" key="2">
    <source>
        <dbReference type="ARBA" id="ARBA00008017"/>
    </source>
</evidence>
<dbReference type="EMBL" id="JADCSA010000003">
    <property type="protein sequence ID" value="MBE7323775.1"/>
    <property type="molecule type" value="Genomic_DNA"/>
</dbReference>
<dbReference type="InterPro" id="IPR011014">
    <property type="entry name" value="MscS_channel_TM-2"/>
</dbReference>
<dbReference type="Pfam" id="PF21082">
    <property type="entry name" value="MS_channel_3rd"/>
    <property type="match status" value="1"/>
</dbReference>
<dbReference type="SUPFAM" id="SSF82861">
    <property type="entry name" value="Mechanosensitive channel protein MscS (YggB), transmembrane region"/>
    <property type="match status" value="1"/>
</dbReference>
<evidence type="ECO:0000256" key="6">
    <source>
        <dbReference type="ARBA" id="ARBA00023136"/>
    </source>
</evidence>
<dbReference type="InterPro" id="IPR010920">
    <property type="entry name" value="LSM_dom_sf"/>
</dbReference>
<proteinExistence type="inferred from homology"/>
<keyword evidence="6 7" id="KW-0472">Membrane</keyword>
<organism evidence="11 12">
    <name type="scientific">Nocardioides malaquae</name>
    <dbReference type="NCBI Taxonomy" id="2773426"/>
    <lineage>
        <taxon>Bacteria</taxon>
        <taxon>Bacillati</taxon>
        <taxon>Actinomycetota</taxon>
        <taxon>Actinomycetes</taxon>
        <taxon>Propionibacteriales</taxon>
        <taxon>Nocardioidaceae</taxon>
        <taxon>Nocardioides</taxon>
    </lineage>
</organism>
<evidence type="ECO:0000313" key="12">
    <source>
        <dbReference type="Proteomes" id="UP000756387"/>
    </source>
</evidence>
<protein>
    <submittedName>
        <fullName evidence="11">Mechanosensitive ion channel family protein</fullName>
    </submittedName>
</protein>
<evidence type="ECO:0000256" key="3">
    <source>
        <dbReference type="ARBA" id="ARBA00022475"/>
    </source>
</evidence>
<evidence type="ECO:0000259" key="10">
    <source>
        <dbReference type="Pfam" id="PF21088"/>
    </source>
</evidence>
<dbReference type="InterPro" id="IPR045276">
    <property type="entry name" value="YbiO_bact"/>
</dbReference>
<feature type="domain" description="Mechanosensitive ion channel transmembrane helices 2/3" evidence="10">
    <location>
        <begin position="53"/>
        <end position="93"/>
    </location>
</feature>
<keyword evidence="12" id="KW-1185">Reference proteome</keyword>
<reference evidence="11 12" key="1">
    <citation type="submission" date="2020-10" db="EMBL/GenBank/DDBJ databases">
        <title>Nocardioides sp. isolated from sludge.</title>
        <authorList>
            <person name="Zhang X."/>
        </authorList>
    </citation>
    <scope>NUCLEOTIDE SEQUENCE [LARGE SCALE GENOMIC DNA]</scope>
    <source>
        <strain evidence="11 12">Y6</strain>
    </source>
</reference>
<keyword evidence="5 7" id="KW-1133">Transmembrane helix</keyword>
<dbReference type="InterPro" id="IPR023408">
    <property type="entry name" value="MscS_beta-dom_sf"/>
</dbReference>
<dbReference type="Gene3D" id="1.10.287.1260">
    <property type="match status" value="1"/>
</dbReference>
<feature type="domain" description="Mechanosensitive ion channel MscS C-terminal" evidence="9">
    <location>
        <begin position="171"/>
        <end position="257"/>
    </location>
</feature>
<accession>A0ABR9RRJ6</accession>
<dbReference type="InterPro" id="IPR011066">
    <property type="entry name" value="MscS_channel_C_sf"/>
</dbReference>
<gene>
    <name evidence="11" type="ORF">IEQ44_03815</name>
</gene>
<sequence>MLLTGSVLVARLVTWSATRWTGRIERKEPDTGNLVRSEEAKRNHALIQLLAWVAVVGVYIVAALLVLQALGVSLSAVVPAATVAGVALGFGAQRIVQDLLAGFFLFAERQYGYGDLIRLEALGVGTPVIGTVEEFSLRTTTVRTPEGEVVITPNGQVIQTTNLSRGWARAVIDVPLPVTVDVNHVTDVLRDVGQAAYEDERLRALLLDVPTVMGVESIEVDQFKVRVVARTLPGKQFAVGRTLRAMITRQLLAEGIRTSAQLATGEPTGSSS</sequence>
<dbReference type="Gene3D" id="2.30.30.60">
    <property type="match status" value="1"/>
</dbReference>
<dbReference type="InterPro" id="IPR049278">
    <property type="entry name" value="MS_channel_C"/>
</dbReference>
<keyword evidence="3" id="KW-1003">Cell membrane</keyword>
<evidence type="ECO:0000259" key="9">
    <source>
        <dbReference type="Pfam" id="PF21082"/>
    </source>
</evidence>
<dbReference type="Gene3D" id="3.30.70.100">
    <property type="match status" value="1"/>
</dbReference>
<feature type="transmembrane region" description="Helical" evidence="7">
    <location>
        <begin position="46"/>
        <end position="66"/>
    </location>
</feature>
<feature type="domain" description="Mechanosensitive ion channel MscS" evidence="8">
    <location>
        <begin position="95"/>
        <end position="165"/>
    </location>
</feature>
<evidence type="ECO:0000256" key="7">
    <source>
        <dbReference type="SAM" id="Phobius"/>
    </source>
</evidence>
<feature type="transmembrane region" description="Helical" evidence="7">
    <location>
        <begin position="72"/>
        <end position="92"/>
    </location>
</feature>
<comment type="similarity">
    <text evidence="2">Belongs to the MscS (TC 1.A.23) family.</text>
</comment>
<dbReference type="InterPro" id="IPR006685">
    <property type="entry name" value="MscS_channel_2nd"/>
</dbReference>
<dbReference type="Proteomes" id="UP000756387">
    <property type="component" value="Unassembled WGS sequence"/>
</dbReference>
<dbReference type="PANTHER" id="PTHR30460">
    <property type="entry name" value="MODERATE CONDUCTANCE MECHANOSENSITIVE CHANNEL YBIO"/>
    <property type="match status" value="1"/>
</dbReference>
<dbReference type="InterPro" id="IPR049142">
    <property type="entry name" value="MS_channel_1st"/>
</dbReference>
<evidence type="ECO:0000313" key="11">
    <source>
        <dbReference type="EMBL" id="MBE7323775.1"/>
    </source>
</evidence>
<evidence type="ECO:0000256" key="5">
    <source>
        <dbReference type="ARBA" id="ARBA00022989"/>
    </source>
</evidence>
<dbReference type="PANTHER" id="PTHR30460:SF0">
    <property type="entry name" value="MODERATE CONDUCTANCE MECHANOSENSITIVE CHANNEL YBIO"/>
    <property type="match status" value="1"/>
</dbReference>
<comment type="subcellular location">
    <subcellularLocation>
        <location evidence="1">Cell membrane</location>
        <topology evidence="1">Multi-pass membrane protein</topology>
    </subcellularLocation>
</comment>
<evidence type="ECO:0000259" key="8">
    <source>
        <dbReference type="Pfam" id="PF00924"/>
    </source>
</evidence>